<gene>
    <name evidence="1" type="ORF">LDJ79_20675</name>
</gene>
<proteinExistence type="predicted"/>
<comment type="caution">
    <text evidence="1">The sequence shown here is derived from an EMBL/GenBank/DDBJ whole genome shotgun (WGS) entry which is preliminary data.</text>
</comment>
<keyword evidence="2" id="KW-1185">Reference proteome</keyword>
<dbReference type="Proteomes" id="UP001199044">
    <property type="component" value="Unassembled WGS sequence"/>
</dbReference>
<organism evidence="1 2">
    <name type="scientific">Vibrio tritonius</name>
    <dbReference type="NCBI Taxonomy" id="1435069"/>
    <lineage>
        <taxon>Bacteria</taxon>
        <taxon>Pseudomonadati</taxon>
        <taxon>Pseudomonadota</taxon>
        <taxon>Gammaproteobacteria</taxon>
        <taxon>Vibrionales</taxon>
        <taxon>Vibrionaceae</taxon>
        <taxon>Vibrio</taxon>
    </lineage>
</organism>
<sequence length="144" mass="17044">MTQTYQTMIADYLDIYQRIQQFITRECKNVRGWNTRFLELTLVGNKKELTFDEKELSRILYVDKQRVRHFFVVHYWMRHVLPNELGHRVSKIVIRADRVLVRLKTGRVCHVGPKGMAQLMLRTMTAALSYEGLAQAHHNMLKAI</sequence>
<name>A0ABS7YS75_9VIBR</name>
<protein>
    <recommendedName>
        <fullName evidence="3">Integrase</fullName>
    </recommendedName>
</protein>
<evidence type="ECO:0000313" key="1">
    <source>
        <dbReference type="EMBL" id="MCA2018542.1"/>
    </source>
</evidence>
<evidence type="ECO:0000313" key="2">
    <source>
        <dbReference type="Proteomes" id="UP001199044"/>
    </source>
</evidence>
<evidence type="ECO:0008006" key="3">
    <source>
        <dbReference type="Google" id="ProtNLM"/>
    </source>
</evidence>
<dbReference type="RefSeq" id="WP_225251918.1">
    <property type="nucleotide sequence ID" value="NZ_JAIWIU010000181.1"/>
</dbReference>
<accession>A0ABS7YS75</accession>
<dbReference type="EMBL" id="JAIWIU010000181">
    <property type="protein sequence ID" value="MCA2018542.1"/>
    <property type="molecule type" value="Genomic_DNA"/>
</dbReference>
<reference evidence="2" key="1">
    <citation type="submission" date="2023-07" db="EMBL/GenBank/DDBJ databases">
        <title>Molecular identification of indigenous halophilic bacteria isolated from red sea cost, biodegradation of synthetic dyes and assessment of degraded metabolite toxicity.</title>
        <authorList>
            <person name="Chaieb K."/>
            <person name="Altayb H.N."/>
        </authorList>
    </citation>
    <scope>NUCLEOTIDE SEQUENCE [LARGE SCALE GENOMIC DNA]</scope>
    <source>
        <strain evidence="2">K20</strain>
    </source>
</reference>